<accession>A0A7G5EJS7</accession>
<evidence type="ECO:0000313" key="2">
    <source>
        <dbReference type="EMBL" id="QMV74252.1"/>
    </source>
</evidence>
<feature type="domain" description="Haemin-degrading HemS/ChuX" evidence="1">
    <location>
        <begin position="247"/>
        <end position="380"/>
    </location>
</feature>
<dbReference type="AlphaFoldDB" id="A0A7G5EJS7"/>
<dbReference type="CDD" id="cd16830">
    <property type="entry name" value="HemS-like_N"/>
    <property type="match status" value="1"/>
</dbReference>
<sequence>MNPSPSPSAAPAALTAARAAQIRTAFAAERAKGLRAKEAAEAAGSSEGEAIAAHAQQWQAEGGSLQVQPLAAPEGAWVEVLKALEACGPVMALTRNASTVHEKTGVYANLSAGGELGAQVGIALNEDIDLRLFFASWHAGFAVTETSAHGGSTVLRSLQFYNRAGRAVHKVYARDASNLQAWQALVERFAVAAGADSANLPGFDAPTPRKPVSVPADSSVDVAALQAAWAGMKDTHEFFSIIKKAGAERQQSFRLVQGQFAWPLAKDSVTALLNEASFSSTPIMVFVSSGGCIQIHTGPVQRIEPMSSPNAEWINVLDQGFNLHLRSDLIAHAWLVEKPTSDGTVTSVEVFDAYGDLMAMFFGARKPGKPELASWRALATGLPRLNAEPVSA</sequence>
<name>A0A7G5EJS7_9BURK</name>
<dbReference type="InterPro" id="IPR007845">
    <property type="entry name" value="HemS/ChuX_dom"/>
</dbReference>
<dbReference type="EMBL" id="CP058554">
    <property type="protein sequence ID" value="QMV74252.1"/>
    <property type="molecule type" value="Genomic_DNA"/>
</dbReference>
<dbReference type="CDD" id="cd16831">
    <property type="entry name" value="HemS-like_C"/>
    <property type="match status" value="1"/>
</dbReference>
<feature type="domain" description="Haemin-degrading HemS/ChuX" evidence="1">
    <location>
        <begin position="66"/>
        <end position="189"/>
    </location>
</feature>
<organism evidence="2 3">
    <name type="scientific">Comamonas piscis</name>
    <dbReference type="NCBI Taxonomy" id="1562974"/>
    <lineage>
        <taxon>Bacteria</taxon>
        <taxon>Pseudomonadati</taxon>
        <taxon>Pseudomonadota</taxon>
        <taxon>Betaproteobacteria</taxon>
        <taxon>Burkholderiales</taxon>
        <taxon>Comamonadaceae</taxon>
        <taxon>Comamonas</taxon>
    </lineage>
</organism>
<dbReference type="Pfam" id="PF05171">
    <property type="entry name" value="HemS"/>
    <property type="match status" value="2"/>
</dbReference>
<protein>
    <submittedName>
        <fullName evidence="2">Hemin-degrading factor</fullName>
    </submittedName>
</protein>
<dbReference type="RefSeq" id="WP_182323739.1">
    <property type="nucleotide sequence ID" value="NZ_CP058554.1"/>
</dbReference>
<keyword evidence="3" id="KW-1185">Reference proteome</keyword>
<dbReference type="SUPFAM" id="SSF144064">
    <property type="entry name" value="Heme iron utilization protein-like"/>
    <property type="match status" value="1"/>
</dbReference>
<dbReference type="Proteomes" id="UP000515240">
    <property type="component" value="Chromosome"/>
</dbReference>
<dbReference type="InterPro" id="IPR053733">
    <property type="entry name" value="Heme_Transport_Util_sf"/>
</dbReference>
<dbReference type="Gene3D" id="3.40.1570.10">
    <property type="entry name" value="HemS/ChuS/ChuX like domains"/>
    <property type="match status" value="2"/>
</dbReference>
<reference evidence="2 3" key="1">
    <citation type="journal article" date="2020" name="G3 (Bethesda)">
        <title>CeMbio - The Caenorhabditis elegans Microbiome Resource.</title>
        <authorList>
            <person name="Dirksen P."/>
            <person name="Assie A."/>
            <person name="Zimmermann J."/>
            <person name="Zhang F."/>
            <person name="Tietje A.M."/>
            <person name="Marsh S.A."/>
            <person name="Felix M.A."/>
            <person name="Shapira M."/>
            <person name="Kaleta C."/>
            <person name="Schulenburg H."/>
            <person name="Samuel B."/>
        </authorList>
    </citation>
    <scope>NUCLEOTIDE SEQUENCE [LARGE SCALE GENOMIC DNA]</scope>
    <source>
        <strain evidence="2 3">BIGb0172</strain>
    </source>
</reference>
<evidence type="ECO:0000313" key="3">
    <source>
        <dbReference type="Proteomes" id="UP000515240"/>
    </source>
</evidence>
<dbReference type="GO" id="GO:0006826">
    <property type="term" value="P:iron ion transport"/>
    <property type="evidence" value="ECO:0007669"/>
    <property type="project" value="InterPro"/>
</dbReference>
<proteinExistence type="predicted"/>
<evidence type="ECO:0000259" key="1">
    <source>
        <dbReference type="Pfam" id="PF05171"/>
    </source>
</evidence>
<dbReference type="KEGG" id="cpis:HS961_16205"/>
<gene>
    <name evidence="2" type="ORF">HS961_16205</name>
</gene>